<evidence type="ECO:0000313" key="1">
    <source>
        <dbReference type="EMBL" id="CAD73007.1"/>
    </source>
</evidence>
<reference evidence="1 2" key="1">
    <citation type="journal article" date="2003" name="Proc. Natl. Acad. Sci. U.S.A.">
        <title>Complete genome sequence of the marine planctomycete Pirellula sp. strain 1.</title>
        <authorList>
            <person name="Gloeckner F.O."/>
            <person name="Kube M."/>
            <person name="Bauer M."/>
            <person name="Teeling H."/>
            <person name="Lombardot T."/>
            <person name="Ludwig W."/>
            <person name="Gade D."/>
            <person name="Beck A."/>
            <person name="Borzym K."/>
            <person name="Heitmann K."/>
            <person name="Rabus R."/>
            <person name="Schlesner H."/>
            <person name="Amann R."/>
            <person name="Reinhardt R."/>
        </authorList>
    </citation>
    <scope>NUCLEOTIDE SEQUENCE [LARGE SCALE GENOMIC DNA]</scope>
    <source>
        <strain evidence="2">DSM 10527 / NCIMB 13988 / SH1</strain>
    </source>
</reference>
<dbReference type="KEGG" id="rba:RB3117"/>
<gene>
    <name evidence="1" type="ordered locus">RB3117</name>
</gene>
<dbReference type="EMBL" id="BX294138">
    <property type="protein sequence ID" value="CAD73007.1"/>
    <property type="molecule type" value="Genomic_DNA"/>
</dbReference>
<dbReference type="InParanoid" id="Q7UUS0"/>
<organism evidence="1 2">
    <name type="scientific">Rhodopirellula baltica (strain DSM 10527 / NCIMB 13988 / SH1)</name>
    <dbReference type="NCBI Taxonomy" id="243090"/>
    <lineage>
        <taxon>Bacteria</taxon>
        <taxon>Pseudomonadati</taxon>
        <taxon>Planctomycetota</taxon>
        <taxon>Planctomycetia</taxon>
        <taxon>Pirellulales</taxon>
        <taxon>Pirellulaceae</taxon>
        <taxon>Rhodopirellula</taxon>
    </lineage>
</organism>
<proteinExistence type="predicted"/>
<name>Q7UUS0_RHOBA</name>
<dbReference type="Proteomes" id="UP000001025">
    <property type="component" value="Chromosome"/>
</dbReference>
<sequence>MTCTRSGSVVLLRIPTLLAFTSHLILPDNFKARLQTHHSFLPTCFDATRRGGYRSTDEPRSSRSFVGIEIRSFRQAVDLLSRTALAAVD</sequence>
<dbReference type="HOGENOM" id="CLU_2452586_0_0_0"/>
<dbReference type="EnsemblBacteria" id="CAD73007">
    <property type="protein sequence ID" value="CAD73007"/>
    <property type="gene ID" value="RB3117"/>
</dbReference>
<protein>
    <submittedName>
        <fullName evidence="1">Uncharacterized protein</fullName>
    </submittedName>
</protein>
<accession>Q7UUS0</accession>
<dbReference type="STRING" id="243090.RB3117"/>
<evidence type="ECO:0000313" key="2">
    <source>
        <dbReference type="Proteomes" id="UP000001025"/>
    </source>
</evidence>
<keyword evidence="2" id="KW-1185">Reference proteome</keyword>
<dbReference type="AlphaFoldDB" id="Q7UUS0"/>